<evidence type="ECO:0000313" key="2">
    <source>
        <dbReference type="Proteomes" id="UP000636110"/>
    </source>
</evidence>
<reference evidence="1 2" key="1">
    <citation type="submission" date="2019-11" db="EMBL/GenBank/DDBJ databases">
        <title>Description of Pedobacter sp. LMG 31462T.</title>
        <authorList>
            <person name="Carlier A."/>
            <person name="Qi S."/>
            <person name="Vandamme P."/>
        </authorList>
    </citation>
    <scope>NUCLEOTIDE SEQUENCE [LARGE SCALE GENOMIC DNA]</scope>
    <source>
        <strain evidence="1 2">LMG 31462</strain>
    </source>
</reference>
<gene>
    <name evidence="1" type="ORF">GM920_05800</name>
</gene>
<name>A0ABR6ET81_9SPHI</name>
<dbReference type="Gene3D" id="3.40.50.2000">
    <property type="entry name" value="Glycogen Phosphorylase B"/>
    <property type="match status" value="1"/>
</dbReference>
<dbReference type="Pfam" id="PF13692">
    <property type="entry name" value="Glyco_trans_1_4"/>
    <property type="match status" value="1"/>
</dbReference>
<dbReference type="EMBL" id="WNXC01000001">
    <property type="protein sequence ID" value="MBB2148421.1"/>
    <property type="molecule type" value="Genomic_DNA"/>
</dbReference>
<organism evidence="1 2">
    <name type="scientific">Pedobacter gandavensis</name>
    <dbReference type="NCBI Taxonomy" id="2679963"/>
    <lineage>
        <taxon>Bacteria</taxon>
        <taxon>Pseudomonadati</taxon>
        <taxon>Bacteroidota</taxon>
        <taxon>Sphingobacteriia</taxon>
        <taxon>Sphingobacteriales</taxon>
        <taxon>Sphingobacteriaceae</taxon>
        <taxon>Pedobacter</taxon>
    </lineage>
</organism>
<evidence type="ECO:0000313" key="1">
    <source>
        <dbReference type="EMBL" id="MBB2148421.1"/>
    </source>
</evidence>
<dbReference type="RefSeq" id="WP_182954337.1">
    <property type="nucleotide sequence ID" value="NZ_WNXC01000001.1"/>
</dbReference>
<keyword evidence="2" id="KW-1185">Reference proteome</keyword>
<dbReference type="SUPFAM" id="SSF53756">
    <property type="entry name" value="UDP-Glycosyltransferase/glycogen phosphorylase"/>
    <property type="match status" value="1"/>
</dbReference>
<sequence>MISRDIIIIGQQAWDTDIGSNCKNIALELSKNNRVLYVNSPLDRITLYKKRAEPKVQQRIAVIKGKQSGLVKIQENLWNFYPDCLVESINWIKNEHLFNYLNKRNNIKFAESIAKGIKALDFKDYLLFNDNEIFKGFYLNKLLKPFLSIYYSRDYMLAVDYWKRHGERLEPLLIASNDICMANSVYLADYCKQYNENSYDIGQGCDLEIFKEDLAAEKPLELRAINTPIIGYVGALQSIRLDIELITFIARKRKDWTIVLVGPEDDQFKNSELHQLPNVVFTGIKPMESLPLYMQYFDVCINPQLVNQVTIGNYPRKVDEYLAMGKPTVATETRAMEIFKDHVYLAQSKEDYITHIEKALTTDTPALQEERKSFAASHSWENCILKMNQAIQLTIDKK</sequence>
<comment type="caution">
    <text evidence="1">The sequence shown here is derived from an EMBL/GenBank/DDBJ whole genome shotgun (WGS) entry which is preliminary data.</text>
</comment>
<protein>
    <submittedName>
        <fullName evidence="1">Glycosyltransferase</fullName>
    </submittedName>
</protein>
<proteinExistence type="predicted"/>
<dbReference type="Proteomes" id="UP000636110">
    <property type="component" value="Unassembled WGS sequence"/>
</dbReference>
<accession>A0ABR6ET81</accession>